<dbReference type="PROSITE" id="PS51841">
    <property type="entry name" value="LTD"/>
    <property type="match status" value="1"/>
</dbReference>
<dbReference type="InterPro" id="IPR035437">
    <property type="entry name" value="SNase_OB-fold_sf"/>
</dbReference>
<dbReference type="AlphaFoldDB" id="X1M4G0"/>
<dbReference type="SUPFAM" id="SSF50199">
    <property type="entry name" value="Staphylococcal nuclease"/>
    <property type="match status" value="1"/>
</dbReference>
<feature type="region of interest" description="Disordered" evidence="1">
    <location>
        <begin position="29"/>
        <end position="48"/>
    </location>
</feature>
<gene>
    <name evidence="4" type="ORF">S06H3_15833</name>
</gene>
<feature type="non-terminal residue" evidence="4">
    <location>
        <position position="300"/>
    </location>
</feature>
<evidence type="ECO:0008006" key="5">
    <source>
        <dbReference type="Google" id="ProtNLM"/>
    </source>
</evidence>
<evidence type="ECO:0000259" key="2">
    <source>
        <dbReference type="PROSITE" id="PS50830"/>
    </source>
</evidence>
<dbReference type="Gene3D" id="2.60.40.1260">
    <property type="entry name" value="Lamin Tail domain"/>
    <property type="match status" value="1"/>
</dbReference>
<dbReference type="Pfam" id="PF00932">
    <property type="entry name" value="LTD"/>
    <property type="match status" value="1"/>
</dbReference>
<dbReference type="InterPro" id="IPR016071">
    <property type="entry name" value="Staphylococal_nuclease_OB-fold"/>
</dbReference>
<dbReference type="PROSITE" id="PS51257">
    <property type="entry name" value="PROKAR_LIPOPROTEIN"/>
    <property type="match status" value="1"/>
</dbReference>
<dbReference type="Gene3D" id="2.40.50.90">
    <property type="match status" value="1"/>
</dbReference>
<accession>X1M4G0</accession>
<dbReference type="EMBL" id="BARV01007803">
    <property type="protein sequence ID" value="GAI12951.1"/>
    <property type="molecule type" value="Genomic_DNA"/>
</dbReference>
<organism evidence="4">
    <name type="scientific">marine sediment metagenome</name>
    <dbReference type="NCBI Taxonomy" id="412755"/>
    <lineage>
        <taxon>unclassified sequences</taxon>
        <taxon>metagenomes</taxon>
        <taxon>ecological metagenomes</taxon>
    </lineage>
</organism>
<protein>
    <recommendedName>
        <fullName evidence="5">TNase-like domain-containing protein</fullName>
    </recommendedName>
</protein>
<name>X1M4G0_9ZZZZ</name>
<evidence type="ECO:0000256" key="1">
    <source>
        <dbReference type="SAM" id="MobiDB-lite"/>
    </source>
</evidence>
<evidence type="ECO:0000313" key="4">
    <source>
        <dbReference type="EMBL" id="GAI12951.1"/>
    </source>
</evidence>
<feature type="domain" description="TNase-like" evidence="2">
    <location>
        <begin position="62"/>
        <end position="202"/>
    </location>
</feature>
<dbReference type="PROSITE" id="PS50830">
    <property type="entry name" value="TNASE_3"/>
    <property type="match status" value="1"/>
</dbReference>
<dbReference type="InterPro" id="IPR001322">
    <property type="entry name" value="Lamin_tail_dom"/>
</dbReference>
<proteinExistence type="predicted"/>
<dbReference type="SUPFAM" id="SSF74853">
    <property type="entry name" value="Lamin A/C globular tail domain"/>
    <property type="match status" value="1"/>
</dbReference>
<feature type="domain" description="LTD" evidence="3">
    <location>
        <begin position="210"/>
        <end position="300"/>
    </location>
</feature>
<comment type="caution">
    <text evidence="4">The sequence shown here is derived from an EMBL/GenBank/DDBJ whole genome shotgun (WGS) entry which is preliminary data.</text>
</comment>
<dbReference type="Pfam" id="PF00565">
    <property type="entry name" value="SNase"/>
    <property type="match status" value="1"/>
</dbReference>
<dbReference type="SMART" id="SM00318">
    <property type="entry name" value="SNc"/>
    <property type="match status" value="1"/>
</dbReference>
<sequence>MDNMNKHLIILGVAVLLILVVGLSGCTESNEHEDAQSNGGEDTEPYEEEWNPEYGINYIVTITSVIDGDTFDAIFPDENEERIRLLGVDTPETTASNNEEYEYGNIIDLSCLASYGLEAKNFAESWLEDKTIYIQFDSSAGLKGYYGRWLAYVFLVNGTDFGEKLITNGYARVYTEGACSKESYYVTLQNQAMTDRVGLWNCTPEEETPDEPEENDLEIIEVNALDEYVVIHNYGESSIIMTGFKLYDDSNYWKPYTFPTGFILDIGASVTVHTFSGVDTSTDLYWGRGNHIWNNDHDTA</sequence>
<evidence type="ECO:0000259" key="3">
    <source>
        <dbReference type="PROSITE" id="PS51841"/>
    </source>
</evidence>
<dbReference type="InterPro" id="IPR036415">
    <property type="entry name" value="Lamin_tail_dom_sf"/>
</dbReference>
<reference evidence="4" key="1">
    <citation type="journal article" date="2014" name="Front. Microbiol.">
        <title>High frequency of phylogenetically diverse reductive dehalogenase-homologous genes in deep subseafloor sedimentary metagenomes.</title>
        <authorList>
            <person name="Kawai M."/>
            <person name="Futagami T."/>
            <person name="Toyoda A."/>
            <person name="Takaki Y."/>
            <person name="Nishi S."/>
            <person name="Hori S."/>
            <person name="Arai W."/>
            <person name="Tsubouchi T."/>
            <person name="Morono Y."/>
            <person name="Uchiyama I."/>
            <person name="Ito T."/>
            <person name="Fujiyama A."/>
            <person name="Inagaki F."/>
            <person name="Takami H."/>
        </authorList>
    </citation>
    <scope>NUCLEOTIDE SEQUENCE</scope>
    <source>
        <strain evidence="4">Expedition CK06-06</strain>
    </source>
</reference>